<protein>
    <recommendedName>
        <fullName evidence="2">Mitochondrial fission process protein 1</fullName>
    </recommendedName>
    <alternativeName>
        <fullName evidence="3">Mitochondrial 18 kDa protein</fullName>
    </alternativeName>
</protein>
<evidence type="ECO:0000256" key="1">
    <source>
        <dbReference type="ARBA" id="ARBA00009224"/>
    </source>
</evidence>
<reference evidence="4 5" key="1">
    <citation type="submission" date="2019-01" db="EMBL/GenBank/DDBJ databases">
        <title>Draft genome sequence of Psathyrella aberdarensis IHI B618.</title>
        <authorList>
            <person name="Buettner E."/>
            <person name="Kellner H."/>
        </authorList>
    </citation>
    <scope>NUCLEOTIDE SEQUENCE [LARGE SCALE GENOMIC DNA]</scope>
    <source>
        <strain evidence="4 5">IHI B618</strain>
    </source>
</reference>
<name>A0A4Q2DQD2_9AGAR</name>
<sequence length="209" mass="23252">MASSTEITLEAAERTVDELAEQDVDSVDSEIRYMAYGARLRTALRASTRYIAYTSDIGEAFRPVVPPWIVTAAYGVSWLYLSGDVAYESYKAHHRGPTPIEAVNFSEPTRLAIAAVQRATFQSVASMALPALTIHTLVAQSKKAFVNAKSPRIKTWGPTVTGLAIVPILPYLFDHPVEHVTDRAFDWIRQKLIERNQSNTTTAKDRKEL</sequence>
<evidence type="ECO:0000256" key="2">
    <source>
        <dbReference type="ARBA" id="ARBA00017835"/>
    </source>
</evidence>
<evidence type="ECO:0000313" key="4">
    <source>
        <dbReference type="EMBL" id="RXW21184.1"/>
    </source>
</evidence>
<evidence type="ECO:0000313" key="5">
    <source>
        <dbReference type="Proteomes" id="UP000290288"/>
    </source>
</evidence>
<comment type="similarity">
    <text evidence="1">Belongs to the MTFP1 family.</text>
</comment>
<dbReference type="GO" id="GO:0000266">
    <property type="term" value="P:mitochondrial fission"/>
    <property type="evidence" value="ECO:0007669"/>
    <property type="project" value="TreeGrafter"/>
</dbReference>
<dbReference type="Pfam" id="PF10558">
    <property type="entry name" value="MTP18"/>
    <property type="match status" value="1"/>
</dbReference>
<dbReference type="PANTHER" id="PTHR11001">
    <property type="entry name" value="MITOCHONDRIAL FISSION PROCESS PROTEIN 1"/>
    <property type="match status" value="1"/>
</dbReference>
<organism evidence="4 5">
    <name type="scientific">Candolleomyces aberdarensis</name>
    <dbReference type="NCBI Taxonomy" id="2316362"/>
    <lineage>
        <taxon>Eukaryota</taxon>
        <taxon>Fungi</taxon>
        <taxon>Dikarya</taxon>
        <taxon>Basidiomycota</taxon>
        <taxon>Agaricomycotina</taxon>
        <taxon>Agaricomycetes</taxon>
        <taxon>Agaricomycetidae</taxon>
        <taxon>Agaricales</taxon>
        <taxon>Agaricineae</taxon>
        <taxon>Psathyrellaceae</taxon>
        <taxon>Candolleomyces</taxon>
    </lineage>
</organism>
<evidence type="ECO:0000256" key="3">
    <source>
        <dbReference type="ARBA" id="ARBA00029631"/>
    </source>
</evidence>
<dbReference type="InterPro" id="IPR019560">
    <property type="entry name" value="Mitochondrial_18_kDa_protein"/>
</dbReference>
<accession>A0A4Q2DQD2</accession>
<dbReference type="AlphaFoldDB" id="A0A4Q2DQD2"/>
<dbReference type="OrthoDB" id="424969at2759"/>
<proteinExistence type="inferred from homology"/>
<dbReference type="EMBL" id="SDEE01000118">
    <property type="protein sequence ID" value="RXW21184.1"/>
    <property type="molecule type" value="Genomic_DNA"/>
</dbReference>
<comment type="caution">
    <text evidence="4">The sequence shown here is derived from an EMBL/GenBank/DDBJ whole genome shotgun (WGS) entry which is preliminary data.</text>
</comment>
<gene>
    <name evidence="4" type="ORF">EST38_g4674</name>
</gene>
<keyword evidence="5" id="KW-1185">Reference proteome</keyword>
<dbReference type="PANTHER" id="PTHR11001:SF2">
    <property type="entry name" value="MITOCHONDRIAL FISSION PROCESS PROTEIN 1"/>
    <property type="match status" value="1"/>
</dbReference>
<dbReference type="Proteomes" id="UP000290288">
    <property type="component" value="Unassembled WGS sequence"/>
</dbReference>
<dbReference type="GO" id="GO:0005739">
    <property type="term" value="C:mitochondrion"/>
    <property type="evidence" value="ECO:0007669"/>
    <property type="project" value="TreeGrafter"/>
</dbReference>